<feature type="chain" id="PRO_5016250629" description="Protein kinase domain-containing protein" evidence="3">
    <location>
        <begin position="18"/>
        <end position="603"/>
    </location>
</feature>
<dbReference type="EMBL" id="MJFZ01000146">
    <property type="protein sequence ID" value="RAW36194.1"/>
    <property type="molecule type" value="Genomic_DNA"/>
</dbReference>
<dbReference type="InterPro" id="IPR008271">
    <property type="entry name" value="Ser/Thr_kinase_AS"/>
</dbReference>
<keyword evidence="2" id="KW-1133">Transmembrane helix</keyword>
<sequence length="603" mass="66085">MFLLGLILVLLVPLIEATTYDIMATYLGTNCSTTAPYIVYTRQNGGCTDGVCYTYLVENRDYAVDERASTDCSEEDYLRVMRDFYNNSPYIIHELYSDEDCSTFEYAVGFLATNSCLGGNQSAGLYYESSLNADGSAMVIPYFLSVGSTGSMEGDSSCSSASAGIVAADKDVLANHSCVHLGEISLFYDFFTTDSANSVSSYRWYSSNDPDTTISSSNSQSDNASGTIGSNDSSSSGSIATEHRSSSISSGALTGIIIAAVTVAVTIILAICFSRRRSQAMRADNRFTRTTSPISRDTGSLDVVMSGQRGLWQDEIITAKRIPRDKIKVKKLLSRGAFGEVYSGVFYQRRVAIKMLPSSTRTSLQHVNAFLTEAKITATMDHPHIVSFIGVAWDSLSDLCVALEFMDGGDLRAFLNKYDASNHHVGFDRQKTVIALHICHALAYLHWLASPMIHRDLKSKNILLNGALEAKLSDFGISRQRLDQTMTAGVGTSLWMAPEVMLGERYDEKADMFSFGVVLSELDVHTLPYAQARRRSRESEGRELTDPSLLQRVATGEVRVEFSYFSPRSIVNLGHACVSVDPKERPSAAEALYTLQLALAKEL</sequence>
<feature type="compositionally biased region" description="Low complexity" evidence="1">
    <location>
        <begin position="215"/>
        <end position="238"/>
    </location>
</feature>
<feature type="region of interest" description="Disordered" evidence="1">
    <location>
        <begin position="212"/>
        <end position="242"/>
    </location>
</feature>
<evidence type="ECO:0000256" key="3">
    <source>
        <dbReference type="SAM" id="SignalP"/>
    </source>
</evidence>
<dbReference type="PROSITE" id="PS50011">
    <property type="entry name" value="PROTEIN_KINASE_DOM"/>
    <property type="match status" value="1"/>
</dbReference>
<dbReference type="STRING" id="29920.A0A329SHC1"/>
<dbReference type="SMART" id="SM00220">
    <property type="entry name" value="S_TKc"/>
    <property type="match status" value="1"/>
</dbReference>
<dbReference type="Gene3D" id="3.30.200.20">
    <property type="entry name" value="Phosphorylase Kinase, domain 1"/>
    <property type="match status" value="1"/>
</dbReference>
<dbReference type="Gene3D" id="1.10.510.10">
    <property type="entry name" value="Transferase(Phosphotransferase) domain 1"/>
    <property type="match status" value="1"/>
</dbReference>
<keyword evidence="2" id="KW-0472">Membrane</keyword>
<accession>A0A329SHC1</accession>
<dbReference type="OrthoDB" id="126343at2759"/>
<keyword evidence="6" id="KW-1185">Reference proteome</keyword>
<evidence type="ECO:0000313" key="6">
    <source>
        <dbReference type="Proteomes" id="UP000251314"/>
    </source>
</evidence>
<feature type="transmembrane region" description="Helical" evidence="2">
    <location>
        <begin position="252"/>
        <end position="273"/>
    </location>
</feature>
<dbReference type="Proteomes" id="UP000251314">
    <property type="component" value="Unassembled WGS sequence"/>
</dbReference>
<organism evidence="5 6">
    <name type="scientific">Phytophthora cactorum</name>
    <dbReference type="NCBI Taxonomy" id="29920"/>
    <lineage>
        <taxon>Eukaryota</taxon>
        <taxon>Sar</taxon>
        <taxon>Stramenopiles</taxon>
        <taxon>Oomycota</taxon>
        <taxon>Peronosporomycetes</taxon>
        <taxon>Peronosporales</taxon>
        <taxon>Peronosporaceae</taxon>
        <taxon>Phytophthora</taxon>
    </lineage>
</organism>
<dbReference type="GO" id="GO:0004674">
    <property type="term" value="F:protein serine/threonine kinase activity"/>
    <property type="evidence" value="ECO:0007669"/>
    <property type="project" value="TreeGrafter"/>
</dbReference>
<evidence type="ECO:0000256" key="2">
    <source>
        <dbReference type="SAM" id="Phobius"/>
    </source>
</evidence>
<dbReference type="InterPro" id="IPR011009">
    <property type="entry name" value="Kinase-like_dom_sf"/>
</dbReference>
<dbReference type="CDD" id="cd21699">
    <property type="entry name" value="JMTM_APP_like"/>
    <property type="match status" value="1"/>
</dbReference>
<dbReference type="InterPro" id="IPR000719">
    <property type="entry name" value="Prot_kinase_dom"/>
</dbReference>
<dbReference type="AlphaFoldDB" id="A0A329SHC1"/>
<dbReference type="Pfam" id="PF00069">
    <property type="entry name" value="Pkinase"/>
    <property type="match status" value="1"/>
</dbReference>
<dbReference type="PANTHER" id="PTHR44329:SF214">
    <property type="entry name" value="PROTEIN KINASE DOMAIN-CONTAINING PROTEIN"/>
    <property type="match status" value="1"/>
</dbReference>
<dbReference type="PANTHER" id="PTHR44329">
    <property type="entry name" value="SERINE/THREONINE-PROTEIN KINASE TNNI3K-RELATED"/>
    <property type="match status" value="1"/>
</dbReference>
<evidence type="ECO:0000259" key="4">
    <source>
        <dbReference type="PROSITE" id="PS50011"/>
    </source>
</evidence>
<name>A0A329SHC1_9STRA</name>
<evidence type="ECO:0000313" key="5">
    <source>
        <dbReference type="EMBL" id="RAW36194.1"/>
    </source>
</evidence>
<dbReference type="VEuPathDB" id="FungiDB:PC110_g7529"/>
<dbReference type="PROSITE" id="PS00108">
    <property type="entry name" value="PROTEIN_KINASE_ST"/>
    <property type="match status" value="1"/>
</dbReference>
<dbReference type="SUPFAM" id="SSF56112">
    <property type="entry name" value="Protein kinase-like (PK-like)"/>
    <property type="match status" value="1"/>
</dbReference>
<keyword evidence="3" id="KW-0732">Signal</keyword>
<reference evidence="5 6" key="1">
    <citation type="submission" date="2018-01" db="EMBL/GenBank/DDBJ databases">
        <title>Draft genome of the strawberry crown rot pathogen Phytophthora cactorum.</title>
        <authorList>
            <person name="Armitage A.D."/>
            <person name="Lysoe E."/>
            <person name="Nellist C.F."/>
            <person name="Harrison R.J."/>
            <person name="Brurberg M.B."/>
        </authorList>
    </citation>
    <scope>NUCLEOTIDE SEQUENCE [LARGE SCALE GENOMIC DNA]</scope>
    <source>
        <strain evidence="5 6">10300</strain>
    </source>
</reference>
<gene>
    <name evidence="5" type="ORF">PC110_g7529</name>
</gene>
<keyword evidence="2" id="KW-0812">Transmembrane</keyword>
<feature type="domain" description="Protein kinase" evidence="4">
    <location>
        <begin position="327"/>
        <end position="599"/>
    </location>
</feature>
<proteinExistence type="predicted"/>
<feature type="signal peptide" evidence="3">
    <location>
        <begin position="1"/>
        <end position="17"/>
    </location>
</feature>
<dbReference type="InterPro" id="IPR051681">
    <property type="entry name" value="Ser/Thr_Kinases-Pseudokinases"/>
</dbReference>
<evidence type="ECO:0000256" key="1">
    <source>
        <dbReference type="SAM" id="MobiDB-lite"/>
    </source>
</evidence>
<dbReference type="GO" id="GO:0005524">
    <property type="term" value="F:ATP binding"/>
    <property type="evidence" value="ECO:0007669"/>
    <property type="project" value="InterPro"/>
</dbReference>
<protein>
    <recommendedName>
        <fullName evidence="4">Protein kinase domain-containing protein</fullName>
    </recommendedName>
</protein>
<comment type="caution">
    <text evidence="5">The sequence shown here is derived from an EMBL/GenBank/DDBJ whole genome shotgun (WGS) entry which is preliminary data.</text>
</comment>